<evidence type="ECO:0000313" key="1">
    <source>
        <dbReference type="EMBL" id="CAI5793579.1"/>
    </source>
</evidence>
<organism evidence="1 2">
    <name type="scientific">Podarcis lilfordi</name>
    <name type="common">Lilford's wall lizard</name>
    <dbReference type="NCBI Taxonomy" id="74358"/>
    <lineage>
        <taxon>Eukaryota</taxon>
        <taxon>Metazoa</taxon>
        <taxon>Chordata</taxon>
        <taxon>Craniata</taxon>
        <taxon>Vertebrata</taxon>
        <taxon>Euteleostomi</taxon>
        <taxon>Lepidosauria</taxon>
        <taxon>Squamata</taxon>
        <taxon>Bifurcata</taxon>
        <taxon>Unidentata</taxon>
        <taxon>Episquamata</taxon>
        <taxon>Laterata</taxon>
        <taxon>Lacertibaenia</taxon>
        <taxon>Lacertidae</taxon>
        <taxon>Podarcis</taxon>
    </lineage>
</organism>
<gene>
    <name evidence="1" type="ORF">PODLI_1B021761</name>
</gene>
<protein>
    <submittedName>
        <fullName evidence="1">Uncharacterized protein</fullName>
    </submittedName>
</protein>
<dbReference type="AlphaFoldDB" id="A0AA35LCE2"/>
<dbReference type="EMBL" id="OX395140">
    <property type="protein sequence ID" value="CAI5793579.1"/>
    <property type="molecule type" value="Genomic_DNA"/>
</dbReference>
<accession>A0AA35LCE2</accession>
<dbReference type="Proteomes" id="UP001178461">
    <property type="component" value="Chromosome Z"/>
</dbReference>
<reference evidence="1" key="1">
    <citation type="submission" date="2022-12" db="EMBL/GenBank/DDBJ databases">
        <authorList>
            <person name="Alioto T."/>
            <person name="Alioto T."/>
            <person name="Gomez Garrido J."/>
        </authorList>
    </citation>
    <scope>NUCLEOTIDE SEQUENCE</scope>
</reference>
<name>A0AA35LCE2_9SAUR</name>
<evidence type="ECO:0000313" key="2">
    <source>
        <dbReference type="Proteomes" id="UP001178461"/>
    </source>
</evidence>
<sequence length="75" mass="8573">MKCWCGLHQTFQQQLGTMPNSKLVRTLNRGLLPEGSVFRGRKKRSRDDAYTSLQNKITYTLAERGGRMNCAAIRI</sequence>
<proteinExistence type="predicted"/>
<keyword evidence="2" id="KW-1185">Reference proteome</keyword>